<evidence type="ECO:0000313" key="2">
    <source>
        <dbReference type="EMBL" id="PIR47821.1"/>
    </source>
</evidence>
<dbReference type="CDD" id="cd00609">
    <property type="entry name" value="AAT_like"/>
    <property type="match status" value="1"/>
</dbReference>
<dbReference type="InterPro" id="IPR015424">
    <property type="entry name" value="PyrdxlP-dep_Trfase"/>
</dbReference>
<dbReference type="Gene3D" id="3.40.640.10">
    <property type="entry name" value="Type I PLP-dependent aspartate aminotransferase-like (Major domain)"/>
    <property type="match status" value="1"/>
</dbReference>
<feature type="domain" description="Aminotransferase class I/classII large" evidence="1">
    <location>
        <begin position="19"/>
        <end position="309"/>
    </location>
</feature>
<dbReference type="AlphaFoldDB" id="A0A2H0RMP3"/>
<protein>
    <recommendedName>
        <fullName evidence="1">Aminotransferase class I/classII large domain-containing protein</fullName>
    </recommendedName>
</protein>
<gene>
    <name evidence="2" type="ORF">COV06_00245</name>
</gene>
<proteinExistence type="predicted"/>
<dbReference type="InterPro" id="IPR004839">
    <property type="entry name" value="Aminotransferase_I/II_large"/>
</dbReference>
<dbReference type="PANTHER" id="PTHR42885">
    <property type="entry name" value="HISTIDINOL-PHOSPHATE AMINOTRANSFERASE-RELATED"/>
    <property type="match status" value="1"/>
</dbReference>
<sequence>MKIDLTYHPDYAELTSGFKALREIFSDHYRVDSGLVIPTNGATGALDAVFSCTLAHADGKPTDALVSSMEYFDAVRMLKLYGFGLRSVPSDGINYPTDKVVEALRRNAPSLFYLSVPNNPSGRVLSEADLGQILEAVSDKTRVLIDITLIGTPSHCLPRELLNKHDDRIDIVVVDSLSKKRGLVRDRGWAIVALRKSTADRIHPFAHATNLHGMQTAIARMNDVTAESETHEKIRTSQKILDAWSNDFAVYHPSNSNFACIELLTTTGSDCKQRLEQRGIKLRAGADLYIDDKYIRIDMEQPKVLQDFLSALDNILVQ</sequence>
<dbReference type="InterPro" id="IPR015422">
    <property type="entry name" value="PyrdxlP-dep_Trfase_small"/>
</dbReference>
<dbReference type="Proteomes" id="UP000230084">
    <property type="component" value="Unassembled WGS sequence"/>
</dbReference>
<reference evidence="2 3" key="1">
    <citation type="submission" date="2017-09" db="EMBL/GenBank/DDBJ databases">
        <title>Depth-based differentiation of microbial function through sediment-hosted aquifers and enrichment of novel symbionts in the deep terrestrial subsurface.</title>
        <authorList>
            <person name="Probst A.J."/>
            <person name="Ladd B."/>
            <person name="Jarett J.K."/>
            <person name="Geller-Mcgrath D.E."/>
            <person name="Sieber C.M."/>
            <person name="Emerson J.B."/>
            <person name="Anantharaman K."/>
            <person name="Thomas B.C."/>
            <person name="Malmstrom R."/>
            <person name="Stieglmeier M."/>
            <person name="Klingl A."/>
            <person name="Woyke T."/>
            <person name="Ryan C.M."/>
            <person name="Banfield J.F."/>
        </authorList>
    </citation>
    <scope>NUCLEOTIDE SEQUENCE [LARGE SCALE GENOMIC DNA]</scope>
    <source>
        <strain evidence="2">CG10_big_fil_rev_8_21_14_0_10_50_16</strain>
    </source>
</reference>
<dbReference type="Gene3D" id="3.90.1150.10">
    <property type="entry name" value="Aspartate Aminotransferase, domain 1"/>
    <property type="match status" value="1"/>
</dbReference>
<evidence type="ECO:0000313" key="3">
    <source>
        <dbReference type="Proteomes" id="UP000230084"/>
    </source>
</evidence>
<dbReference type="Pfam" id="PF00155">
    <property type="entry name" value="Aminotran_1_2"/>
    <property type="match status" value="1"/>
</dbReference>
<dbReference type="InterPro" id="IPR015421">
    <property type="entry name" value="PyrdxlP-dep_Trfase_major"/>
</dbReference>
<organism evidence="2 3">
    <name type="scientific">Candidatus Uhrbacteria bacterium CG10_big_fil_rev_8_21_14_0_10_50_16</name>
    <dbReference type="NCBI Taxonomy" id="1975039"/>
    <lineage>
        <taxon>Bacteria</taxon>
        <taxon>Candidatus Uhriibacteriota</taxon>
    </lineage>
</organism>
<dbReference type="SUPFAM" id="SSF53383">
    <property type="entry name" value="PLP-dependent transferases"/>
    <property type="match status" value="1"/>
</dbReference>
<evidence type="ECO:0000259" key="1">
    <source>
        <dbReference type="Pfam" id="PF00155"/>
    </source>
</evidence>
<accession>A0A2H0RMP3</accession>
<dbReference type="GO" id="GO:0030170">
    <property type="term" value="F:pyridoxal phosphate binding"/>
    <property type="evidence" value="ECO:0007669"/>
    <property type="project" value="InterPro"/>
</dbReference>
<name>A0A2H0RMP3_9BACT</name>
<comment type="caution">
    <text evidence="2">The sequence shown here is derived from an EMBL/GenBank/DDBJ whole genome shotgun (WGS) entry which is preliminary data.</text>
</comment>
<dbReference type="EMBL" id="PCYM01000001">
    <property type="protein sequence ID" value="PIR47821.1"/>
    <property type="molecule type" value="Genomic_DNA"/>
</dbReference>